<evidence type="ECO:0000313" key="2">
    <source>
        <dbReference type="Proteomes" id="UP000822688"/>
    </source>
</evidence>
<protein>
    <submittedName>
        <fullName evidence="1">Uncharacterized protein</fullName>
    </submittedName>
</protein>
<gene>
    <name evidence="1" type="ORF">KC19_3G042900</name>
</gene>
<dbReference type="EMBL" id="CM026423">
    <property type="protein sequence ID" value="KAG0582211.1"/>
    <property type="molecule type" value="Genomic_DNA"/>
</dbReference>
<reference evidence="1" key="1">
    <citation type="submission" date="2020-06" db="EMBL/GenBank/DDBJ databases">
        <title>WGS assembly of Ceratodon purpureus strain R40.</title>
        <authorList>
            <person name="Carey S.B."/>
            <person name="Jenkins J."/>
            <person name="Shu S."/>
            <person name="Lovell J.T."/>
            <person name="Sreedasyam A."/>
            <person name="Maumus F."/>
            <person name="Tiley G.P."/>
            <person name="Fernandez-Pozo N."/>
            <person name="Barry K."/>
            <person name="Chen C."/>
            <person name="Wang M."/>
            <person name="Lipzen A."/>
            <person name="Daum C."/>
            <person name="Saski C.A."/>
            <person name="Payton A.C."/>
            <person name="Mcbreen J.C."/>
            <person name="Conrad R.E."/>
            <person name="Kollar L.M."/>
            <person name="Olsson S."/>
            <person name="Huttunen S."/>
            <person name="Landis J.B."/>
            <person name="Wickett N.J."/>
            <person name="Johnson M.G."/>
            <person name="Rensing S.A."/>
            <person name="Grimwood J."/>
            <person name="Schmutz J."/>
            <person name="Mcdaniel S.F."/>
        </authorList>
    </citation>
    <scope>NUCLEOTIDE SEQUENCE</scope>
    <source>
        <strain evidence="1">R40</strain>
    </source>
</reference>
<keyword evidence="2" id="KW-1185">Reference proteome</keyword>
<name>A0A8T0IH26_CERPU</name>
<dbReference type="Proteomes" id="UP000822688">
    <property type="component" value="Chromosome 3"/>
</dbReference>
<sequence length="118" mass="13429">MLEVEFSKGCQSHRCCYTAFSVYTSFSMCSICPREEDVARKLCDSVTFSPSSPRILIFIMFSLRSAREMLTFQDYPFIVIACGLSILRYGCIRPFTSCVLKVHRTDHKLAHSTGTHVL</sequence>
<proteinExistence type="predicted"/>
<evidence type="ECO:0000313" key="1">
    <source>
        <dbReference type="EMBL" id="KAG0582211.1"/>
    </source>
</evidence>
<organism evidence="1 2">
    <name type="scientific">Ceratodon purpureus</name>
    <name type="common">Fire moss</name>
    <name type="synonym">Dicranum purpureum</name>
    <dbReference type="NCBI Taxonomy" id="3225"/>
    <lineage>
        <taxon>Eukaryota</taxon>
        <taxon>Viridiplantae</taxon>
        <taxon>Streptophyta</taxon>
        <taxon>Embryophyta</taxon>
        <taxon>Bryophyta</taxon>
        <taxon>Bryophytina</taxon>
        <taxon>Bryopsida</taxon>
        <taxon>Dicranidae</taxon>
        <taxon>Pseudoditrichales</taxon>
        <taxon>Ditrichaceae</taxon>
        <taxon>Ceratodon</taxon>
    </lineage>
</organism>
<accession>A0A8T0IH26</accession>
<comment type="caution">
    <text evidence="1">The sequence shown here is derived from an EMBL/GenBank/DDBJ whole genome shotgun (WGS) entry which is preliminary data.</text>
</comment>
<dbReference type="AlphaFoldDB" id="A0A8T0IH26"/>